<organism evidence="1 2">
    <name type="scientific">Paramecium octaurelia</name>
    <dbReference type="NCBI Taxonomy" id="43137"/>
    <lineage>
        <taxon>Eukaryota</taxon>
        <taxon>Sar</taxon>
        <taxon>Alveolata</taxon>
        <taxon>Ciliophora</taxon>
        <taxon>Intramacronucleata</taxon>
        <taxon>Oligohymenophorea</taxon>
        <taxon>Peniculida</taxon>
        <taxon>Parameciidae</taxon>
        <taxon>Paramecium</taxon>
    </lineage>
</organism>
<proteinExistence type="predicted"/>
<name>A0A8S1V8D3_PAROT</name>
<dbReference type="Proteomes" id="UP000683925">
    <property type="component" value="Unassembled WGS sequence"/>
</dbReference>
<dbReference type="AlphaFoldDB" id="A0A8S1V8D3"/>
<keyword evidence="2" id="KW-1185">Reference proteome</keyword>
<sequence>MKLQFEEKHMKSSLLFEERKDIIRRVQKGNEKIIQVQYSYIYLIPQFNFNLLNQNYFLKYKEIIRVQNVGVEHISRGFIKKLKIIYSSLIISLIALFENVKSEAQSQIKERLLYI</sequence>
<comment type="caution">
    <text evidence="1">The sequence shown here is derived from an EMBL/GenBank/DDBJ whole genome shotgun (WGS) entry which is preliminary data.</text>
</comment>
<evidence type="ECO:0000313" key="2">
    <source>
        <dbReference type="Proteomes" id="UP000683925"/>
    </source>
</evidence>
<gene>
    <name evidence="1" type="ORF">POCTA_138.1.T0570218</name>
</gene>
<protein>
    <submittedName>
        <fullName evidence="1">Uncharacterized protein</fullName>
    </submittedName>
</protein>
<accession>A0A8S1V8D3</accession>
<reference evidence="1" key="1">
    <citation type="submission" date="2021-01" db="EMBL/GenBank/DDBJ databases">
        <authorList>
            <consortium name="Genoscope - CEA"/>
            <person name="William W."/>
        </authorList>
    </citation>
    <scope>NUCLEOTIDE SEQUENCE</scope>
</reference>
<evidence type="ECO:0000313" key="1">
    <source>
        <dbReference type="EMBL" id="CAD8171086.1"/>
    </source>
</evidence>
<dbReference type="EMBL" id="CAJJDP010000056">
    <property type="protein sequence ID" value="CAD8171086.1"/>
    <property type="molecule type" value="Genomic_DNA"/>
</dbReference>